<keyword evidence="2" id="KW-0812">Transmembrane</keyword>
<evidence type="ECO:0000313" key="3">
    <source>
        <dbReference type="EMBL" id="CAB4949578.1"/>
    </source>
</evidence>
<dbReference type="AlphaFoldDB" id="A0A6J7RY03"/>
<dbReference type="EMBL" id="CAFBPU010000024">
    <property type="protein sequence ID" value="CAB5033765.1"/>
    <property type="molecule type" value="Genomic_DNA"/>
</dbReference>
<gene>
    <name evidence="3" type="ORF">UFOPK3752_01568</name>
    <name evidence="4" type="ORF">UFOPK4150_01283</name>
</gene>
<sequence length="247" mass="26139">MNPEDTAREGHPHHLAIPPSLQGPGHGSGKPGDATTEQLMAQAIGGWRGLIDSSVPGAVFVVAYLVDSHQLTPAIWAAVASGAVIAVLRLLRRQPLRQVLSGFVGIAFAAWLASRTGKAEDFYLPGLFISGAYAVVLAISCVVGHPVLGYAVGAATGDMSGWRKVPEQRRAYSLATWIFVGQYTLKIVVLVPLYLAGEVAGLGFMKLILGWPVLALAAWLSYRIIRKARAEAPVPVPPEGHPPALSD</sequence>
<organism evidence="4">
    <name type="scientific">freshwater metagenome</name>
    <dbReference type="NCBI Taxonomy" id="449393"/>
    <lineage>
        <taxon>unclassified sequences</taxon>
        <taxon>metagenomes</taxon>
        <taxon>ecological metagenomes</taxon>
    </lineage>
</organism>
<feature type="region of interest" description="Disordered" evidence="1">
    <location>
        <begin position="1"/>
        <end position="34"/>
    </location>
</feature>
<dbReference type="Pfam" id="PF11361">
    <property type="entry name" value="DUF3159"/>
    <property type="match status" value="1"/>
</dbReference>
<feature type="compositionally biased region" description="Basic and acidic residues" evidence="1">
    <location>
        <begin position="1"/>
        <end position="12"/>
    </location>
</feature>
<evidence type="ECO:0000313" key="4">
    <source>
        <dbReference type="EMBL" id="CAB5033765.1"/>
    </source>
</evidence>
<dbReference type="PIRSF" id="PIRSF010219">
    <property type="entry name" value="UCP010219"/>
    <property type="match status" value="1"/>
</dbReference>
<feature type="transmembrane region" description="Helical" evidence="2">
    <location>
        <begin position="126"/>
        <end position="153"/>
    </location>
</feature>
<feature type="transmembrane region" description="Helical" evidence="2">
    <location>
        <begin position="201"/>
        <end position="222"/>
    </location>
</feature>
<feature type="transmembrane region" description="Helical" evidence="2">
    <location>
        <begin position="98"/>
        <end position="114"/>
    </location>
</feature>
<proteinExistence type="predicted"/>
<dbReference type="InterPro" id="IPR016566">
    <property type="entry name" value="UCP010219"/>
</dbReference>
<reference evidence="4" key="1">
    <citation type="submission" date="2020-05" db="EMBL/GenBank/DDBJ databases">
        <authorList>
            <person name="Chiriac C."/>
            <person name="Salcher M."/>
            <person name="Ghai R."/>
            <person name="Kavagutti S V."/>
        </authorList>
    </citation>
    <scope>NUCLEOTIDE SEQUENCE</scope>
</reference>
<name>A0A6J7RY03_9ZZZZ</name>
<dbReference type="EMBL" id="CAFBND010000070">
    <property type="protein sequence ID" value="CAB4949578.1"/>
    <property type="molecule type" value="Genomic_DNA"/>
</dbReference>
<evidence type="ECO:0000256" key="1">
    <source>
        <dbReference type="SAM" id="MobiDB-lite"/>
    </source>
</evidence>
<keyword evidence="2" id="KW-1133">Transmembrane helix</keyword>
<keyword evidence="2" id="KW-0472">Membrane</keyword>
<protein>
    <submittedName>
        <fullName evidence="4">Unannotated protein</fullName>
    </submittedName>
</protein>
<feature type="transmembrane region" description="Helical" evidence="2">
    <location>
        <begin position="74"/>
        <end position="91"/>
    </location>
</feature>
<feature type="transmembrane region" description="Helical" evidence="2">
    <location>
        <begin position="174"/>
        <end position="195"/>
    </location>
</feature>
<evidence type="ECO:0000256" key="2">
    <source>
        <dbReference type="SAM" id="Phobius"/>
    </source>
</evidence>
<accession>A0A6J7RY03</accession>